<evidence type="ECO:0000256" key="1">
    <source>
        <dbReference type="SAM" id="MobiDB-lite"/>
    </source>
</evidence>
<protein>
    <submittedName>
        <fullName evidence="2">Uncharacterized protein</fullName>
    </submittedName>
</protein>
<feature type="compositionally biased region" description="Low complexity" evidence="1">
    <location>
        <begin position="242"/>
        <end position="258"/>
    </location>
</feature>
<evidence type="ECO:0000313" key="2">
    <source>
        <dbReference type="EMBL" id="GMA89047.1"/>
    </source>
</evidence>
<accession>A0ABQ6JMN3</accession>
<keyword evidence="3" id="KW-1185">Reference proteome</keyword>
<reference evidence="3" key="1">
    <citation type="journal article" date="2019" name="Int. J. Syst. Evol. Microbiol.">
        <title>The Global Catalogue of Microorganisms (GCM) 10K type strain sequencing project: providing services to taxonomists for standard genome sequencing and annotation.</title>
        <authorList>
            <consortium name="The Broad Institute Genomics Platform"/>
            <consortium name="The Broad Institute Genome Sequencing Center for Infectious Disease"/>
            <person name="Wu L."/>
            <person name="Ma J."/>
        </authorList>
    </citation>
    <scope>NUCLEOTIDE SEQUENCE [LARGE SCALE GENOMIC DNA]</scope>
    <source>
        <strain evidence="3">NBRC 108730</strain>
    </source>
</reference>
<proteinExistence type="predicted"/>
<organism evidence="2 3">
    <name type="scientific">Angustibacter aerolatus</name>
    <dbReference type="NCBI Taxonomy" id="1162965"/>
    <lineage>
        <taxon>Bacteria</taxon>
        <taxon>Bacillati</taxon>
        <taxon>Actinomycetota</taxon>
        <taxon>Actinomycetes</taxon>
        <taxon>Kineosporiales</taxon>
        <taxon>Kineosporiaceae</taxon>
    </lineage>
</organism>
<dbReference type="InterPro" id="IPR046306">
    <property type="entry name" value="DUF6421"/>
</dbReference>
<feature type="region of interest" description="Disordered" evidence="1">
    <location>
        <begin position="217"/>
        <end position="261"/>
    </location>
</feature>
<feature type="region of interest" description="Disordered" evidence="1">
    <location>
        <begin position="114"/>
        <end position="137"/>
    </location>
</feature>
<dbReference type="Pfam" id="PF19985">
    <property type="entry name" value="DUF6421"/>
    <property type="match status" value="2"/>
</dbReference>
<name>A0ABQ6JMN3_9ACTN</name>
<evidence type="ECO:0000313" key="3">
    <source>
        <dbReference type="Proteomes" id="UP001157017"/>
    </source>
</evidence>
<comment type="caution">
    <text evidence="2">The sequence shown here is derived from an EMBL/GenBank/DDBJ whole genome shotgun (WGS) entry which is preliminary data.</text>
</comment>
<gene>
    <name evidence="2" type="ORF">GCM10025868_42970</name>
</gene>
<sequence>MYTQNGNPDRDLEAVIVRVAWPEHVERLERRYDNPMFLPIQFVDFTEGYDTNSAVLFPETVAVRETPRFTWGGIFADREAARFRAVSRAASETLGLALPPDAARLLDDQQARAGRVHPVGPDPRPDAQPRRPAVRPVHDQAADAVLDVLARGACAATSPRTARPCASRARASRSAGWCSTRSCSTGCSGSRSPATGCATTTASAVSAVRLPAPPRCAAVDRQHPAGSTGRRCRASSRPCAPTSSGSTATASTGRGSRTGSRRTRLVATYVQPNPGSTWAKGVEALPLDGPVKPLNDAVMADEFPLNTFYEALRRKLADVVTATAGITGSGR</sequence>
<dbReference type="Proteomes" id="UP001157017">
    <property type="component" value="Unassembled WGS sequence"/>
</dbReference>
<dbReference type="EMBL" id="BSUZ01000001">
    <property type="protein sequence ID" value="GMA89047.1"/>
    <property type="molecule type" value="Genomic_DNA"/>
</dbReference>